<keyword evidence="2" id="KW-1185">Reference proteome</keyword>
<evidence type="ECO:0000313" key="1">
    <source>
        <dbReference type="EMBL" id="SFF37737.1"/>
    </source>
</evidence>
<evidence type="ECO:0008006" key="3">
    <source>
        <dbReference type="Google" id="ProtNLM"/>
    </source>
</evidence>
<dbReference type="Proteomes" id="UP000199513">
    <property type="component" value="Unassembled WGS sequence"/>
</dbReference>
<reference evidence="1 2" key="1">
    <citation type="submission" date="2016-10" db="EMBL/GenBank/DDBJ databases">
        <authorList>
            <person name="de Groot N.N."/>
        </authorList>
    </citation>
    <scope>NUCLEOTIDE SEQUENCE [LARGE SCALE GENOMIC DNA]</scope>
    <source>
        <strain>GEY</strain>
        <strain evidence="2">DSM 9560</strain>
    </source>
</reference>
<dbReference type="AlphaFoldDB" id="A0A1I2I9C9"/>
<sequence length="151" mass="17988">MKNIFLCLLVVGNLQMIFAQSQEEAAICKAIEEETLYRYSHQFDKWADCWVQKPTSFFCYTSMNMSFQVYGWSAIYQDIKEYASKFSADDRVTFQNENYKFSIYKDVAWVTYTQKSKDGKQSLHQRILEKVNKQWKITNLTEVTLSDYIQR</sequence>
<accession>A0A1I2I9C9</accession>
<dbReference type="SUPFAM" id="SSF54427">
    <property type="entry name" value="NTF2-like"/>
    <property type="match status" value="1"/>
</dbReference>
<evidence type="ECO:0000313" key="2">
    <source>
        <dbReference type="Proteomes" id="UP000199513"/>
    </source>
</evidence>
<name>A0A1I2I9C9_9BACT</name>
<organism evidence="1 2">
    <name type="scientific">Thermoflexibacter ruber</name>
    <dbReference type="NCBI Taxonomy" id="1003"/>
    <lineage>
        <taxon>Bacteria</taxon>
        <taxon>Pseudomonadati</taxon>
        <taxon>Bacteroidota</taxon>
        <taxon>Cytophagia</taxon>
        <taxon>Cytophagales</taxon>
        <taxon>Thermoflexibacteraceae</taxon>
        <taxon>Thermoflexibacter</taxon>
    </lineage>
</organism>
<protein>
    <recommendedName>
        <fullName evidence="3">DUF4440 domain-containing protein</fullName>
    </recommendedName>
</protein>
<proteinExistence type="predicted"/>
<dbReference type="EMBL" id="FONY01000029">
    <property type="protein sequence ID" value="SFF37737.1"/>
    <property type="molecule type" value="Genomic_DNA"/>
</dbReference>
<dbReference type="InterPro" id="IPR032710">
    <property type="entry name" value="NTF2-like_dom_sf"/>
</dbReference>
<dbReference type="Gene3D" id="3.10.450.50">
    <property type="match status" value="1"/>
</dbReference>
<dbReference type="OrthoDB" id="8432779at2"/>
<gene>
    <name evidence="1" type="ORF">SAMN04488541_102921</name>
</gene>
<dbReference type="STRING" id="1003.SAMN04488541_102921"/>
<dbReference type="RefSeq" id="WP_091548277.1">
    <property type="nucleotide sequence ID" value="NZ_FONY01000029.1"/>
</dbReference>